<dbReference type="InterPro" id="IPR011059">
    <property type="entry name" value="Metal-dep_hydrolase_composite"/>
</dbReference>
<proteinExistence type="predicted"/>
<protein>
    <recommendedName>
        <fullName evidence="1">Amidohydrolase-related domain-containing protein</fullName>
    </recommendedName>
</protein>
<evidence type="ECO:0000313" key="2">
    <source>
        <dbReference type="EMBL" id="SVD87879.1"/>
    </source>
</evidence>
<dbReference type="Gene3D" id="2.30.40.10">
    <property type="entry name" value="Urease, subunit C, domain 1"/>
    <property type="match status" value="1"/>
</dbReference>
<dbReference type="Pfam" id="PF01979">
    <property type="entry name" value="Amidohydro_1"/>
    <property type="match status" value="1"/>
</dbReference>
<sequence length="115" mass="12993">MPGVQTLVPVMLNHVNDGKLTLQQFINFVCENPVKIFGIKNKGYIKVGYDADFTIVDLDKKIEIKNKNIESKCKWSPFNEQIFKGTPVSTIINGEIKMKYGKILGDPSGKLMLFK</sequence>
<dbReference type="InterPro" id="IPR006680">
    <property type="entry name" value="Amidohydro-rel"/>
</dbReference>
<reference evidence="2" key="1">
    <citation type="submission" date="2018-05" db="EMBL/GenBank/DDBJ databases">
        <authorList>
            <person name="Lanie J.A."/>
            <person name="Ng W.-L."/>
            <person name="Kazmierczak K.M."/>
            <person name="Andrzejewski T.M."/>
            <person name="Davidsen T.M."/>
            <person name="Wayne K.J."/>
            <person name="Tettelin H."/>
            <person name="Glass J.I."/>
            <person name="Rusch D."/>
            <person name="Podicherti R."/>
            <person name="Tsui H.-C.T."/>
            <person name="Winkler M.E."/>
        </authorList>
    </citation>
    <scope>NUCLEOTIDE SEQUENCE</scope>
</reference>
<dbReference type="InterPro" id="IPR050138">
    <property type="entry name" value="DHOase/Allantoinase_Hydrolase"/>
</dbReference>
<dbReference type="InterPro" id="IPR032466">
    <property type="entry name" value="Metal_Hydrolase"/>
</dbReference>
<dbReference type="GO" id="GO:0006145">
    <property type="term" value="P:purine nucleobase catabolic process"/>
    <property type="evidence" value="ECO:0007669"/>
    <property type="project" value="TreeGrafter"/>
</dbReference>
<organism evidence="2">
    <name type="scientific">marine metagenome</name>
    <dbReference type="NCBI Taxonomy" id="408172"/>
    <lineage>
        <taxon>unclassified sequences</taxon>
        <taxon>metagenomes</taxon>
        <taxon>ecological metagenomes</taxon>
    </lineage>
</organism>
<dbReference type="Gene3D" id="3.20.20.140">
    <property type="entry name" value="Metal-dependent hydrolases"/>
    <property type="match status" value="1"/>
</dbReference>
<dbReference type="PANTHER" id="PTHR43668:SF4">
    <property type="entry name" value="ALLANTOINASE"/>
    <property type="match status" value="1"/>
</dbReference>
<name>A0A382YY57_9ZZZZ</name>
<dbReference type="SUPFAM" id="SSF51338">
    <property type="entry name" value="Composite domain of metallo-dependent hydrolases"/>
    <property type="match status" value="1"/>
</dbReference>
<dbReference type="PANTHER" id="PTHR43668">
    <property type="entry name" value="ALLANTOINASE"/>
    <property type="match status" value="1"/>
</dbReference>
<feature type="domain" description="Amidohydrolase-related" evidence="1">
    <location>
        <begin position="12"/>
        <end position="96"/>
    </location>
</feature>
<dbReference type="AlphaFoldDB" id="A0A382YY57"/>
<gene>
    <name evidence="2" type="ORF">METZ01_LOCUS440733</name>
</gene>
<dbReference type="SUPFAM" id="SSF51556">
    <property type="entry name" value="Metallo-dependent hydrolases"/>
    <property type="match status" value="1"/>
</dbReference>
<accession>A0A382YY57</accession>
<dbReference type="GO" id="GO:0004038">
    <property type="term" value="F:allantoinase activity"/>
    <property type="evidence" value="ECO:0007669"/>
    <property type="project" value="TreeGrafter"/>
</dbReference>
<evidence type="ECO:0000259" key="1">
    <source>
        <dbReference type="Pfam" id="PF01979"/>
    </source>
</evidence>
<dbReference type="GO" id="GO:0005737">
    <property type="term" value="C:cytoplasm"/>
    <property type="evidence" value="ECO:0007669"/>
    <property type="project" value="TreeGrafter"/>
</dbReference>
<dbReference type="EMBL" id="UINC01179274">
    <property type="protein sequence ID" value="SVD87879.1"/>
    <property type="molecule type" value="Genomic_DNA"/>
</dbReference>